<evidence type="ECO:0000313" key="2">
    <source>
        <dbReference type="EMBL" id="KSW13171.1"/>
    </source>
</evidence>
<keyword evidence="1" id="KW-1133">Transmembrane helix</keyword>
<name>A0A0V8RYQ7_9ACTO</name>
<organism evidence="2 3">
    <name type="scientific">Schaalia odontolytica</name>
    <dbReference type="NCBI Taxonomy" id="1660"/>
    <lineage>
        <taxon>Bacteria</taxon>
        <taxon>Bacillati</taxon>
        <taxon>Actinomycetota</taxon>
        <taxon>Actinomycetes</taxon>
        <taxon>Actinomycetales</taxon>
        <taxon>Actinomycetaceae</taxon>
        <taxon>Schaalia</taxon>
    </lineage>
</organism>
<sequence length="112" mass="11115">MNSDERGYVTVEHAIGFVAVTLVVGVIVTAAQAGMTGASLCQAVREGARAASIGQTDPQGAASAAYPPGSYAVSRSGGWVSVTGTAPYRGAAGWVGGVARCSVTTIDEGDLP</sequence>
<feature type="transmembrane region" description="Helical" evidence="1">
    <location>
        <begin position="14"/>
        <end position="35"/>
    </location>
</feature>
<protein>
    <submittedName>
        <fullName evidence="2">Pilus assembly protein TadE</fullName>
    </submittedName>
</protein>
<proteinExistence type="predicted"/>
<dbReference type="EMBL" id="LLVT01000001">
    <property type="protein sequence ID" value="KSW13171.1"/>
    <property type="molecule type" value="Genomic_DNA"/>
</dbReference>
<accession>A0A0V8RYQ7</accession>
<keyword evidence="1" id="KW-0812">Transmembrane</keyword>
<comment type="caution">
    <text evidence="2">The sequence shown here is derived from an EMBL/GenBank/DDBJ whole genome shotgun (WGS) entry which is preliminary data.</text>
</comment>
<keyword evidence="1" id="KW-0472">Membrane</keyword>
<dbReference type="RefSeq" id="WP_060565945.1">
    <property type="nucleotide sequence ID" value="NZ_CP040006.1"/>
</dbReference>
<evidence type="ECO:0000256" key="1">
    <source>
        <dbReference type="SAM" id="Phobius"/>
    </source>
</evidence>
<evidence type="ECO:0000313" key="3">
    <source>
        <dbReference type="Proteomes" id="UP000054686"/>
    </source>
</evidence>
<reference evidence="2 3" key="1">
    <citation type="submission" date="2015-10" db="EMBL/GenBank/DDBJ databases">
        <title>Draft Genome of Actinomyces odontolyticus subsp. actinosynbacter strain XH001.</title>
        <authorList>
            <person name="Mclean J.S."/>
            <person name="He X."/>
        </authorList>
    </citation>
    <scope>NUCLEOTIDE SEQUENCE [LARGE SCALE GENOMIC DNA]</scope>
    <source>
        <strain evidence="2 3">XH001</strain>
    </source>
</reference>
<gene>
    <name evidence="2" type="ORF">APY09_02095</name>
</gene>
<dbReference type="Proteomes" id="UP000054686">
    <property type="component" value="Unassembled WGS sequence"/>
</dbReference>
<dbReference type="AlphaFoldDB" id="A0A0V8RYQ7"/>